<name>A0A177DDN7_ALTAL</name>
<proteinExistence type="predicted"/>
<reference evidence="2 4" key="1">
    <citation type="submission" date="2016-05" db="EMBL/GenBank/DDBJ databases">
        <title>Comparative analysis of secretome profiles of manganese(II)-oxidizing ascomycete fungi.</title>
        <authorList>
            <consortium name="DOE Joint Genome Institute"/>
            <person name="Zeiner C.A."/>
            <person name="Purvine S.O."/>
            <person name="Zink E.M."/>
            <person name="Wu S."/>
            <person name="Pasa-Tolic L."/>
            <person name="Chaput D.L."/>
            <person name="Haridas S."/>
            <person name="Grigoriev I.V."/>
            <person name="Santelli C.M."/>
            <person name="Hansel C.M."/>
        </authorList>
    </citation>
    <scope>NUCLEOTIDE SEQUENCE [LARGE SCALE GENOMIC DNA]</scope>
    <source>
        <strain evidence="2 4">SRC1lrK2f</strain>
    </source>
</reference>
<dbReference type="CDD" id="cd22189">
    <property type="entry name" value="PGAP4-like_fungal"/>
    <property type="match status" value="1"/>
</dbReference>
<keyword evidence="1" id="KW-1133">Transmembrane helix</keyword>
<dbReference type="GO" id="GO:0006506">
    <property type="term" value="P:GPI anchor biosynthetic process"/>
    <property type="evidence" value="ECO:0007669"/>
    <property type="project" value="InterPro"/>
</dbReference>
<accession>A0A177DDN7</accession>
<dbReference type="InterPro" id="IPR029675">
    <property type="entry name" value="PGAP4"/>
</dbReference>
<evidence type="ECO:0000313" key="3">
    <source>
        <dbReference type="EMBL" id="RYN77437.1"/>
    </source>
</evidence>
<organism evidence="2 4">
    <name type="scientific">Alternaria alternata</name>
    <name type="common">Alternaria rot fungus</name>
    <name type="synonym">Torula alternata</name>
    <dbReference type="NCBI Taxonomy" id="5599"/>
    <lineage>
        <taxon>Eukaryota</taxon>
        <taxon>Fungi</taxon>
        <taxon>Dikarya</taxon>
        <taxon>Ascomycota</taxon>
        <taxon>Pezizomycotina</taxon>
        <taxon>Dothideomycetes</taxon>
        <taxon>Pleosporomycetidae</taxon>
        <taxon>Pleosporales</taxon>
        <taxon>Pleosporineae</taxon>
        <taxon>Pleosporaceae</taxon>
        <taxon>Alternaria</taxon>
        <taxon>Alternaria sect. Alternaria</taxon>
        <taxon>Alternaria alternata complex</taxon>
    </lineage>
</organism>
<dbReference type="PANTHER" id="PTHR31410">
    <property type="entry name" value="TRANSMEMBRANE PROTEIN 246"/>
    <property type="match status" value="1"/>
</dbReference>
<dbReference type="AlphaFoldDB" id="A0A177DDN7"/>
<feature type="transmembrane region" description="Helical" evidence="1">
    <location>
        <begin position="281"/>
        <end position="299"/>
    </location>
</feature>
<keyword evidence="4" id="KW-1185">Reference proteome</keyword>
<dbReference type="EMBL" id="PDXD01000009">
    <property type="protein sequence ID" value="RYN77437.1"/>
    <property type="molecule type" value="Genomic_DNA"/>
</dbReference>
<evidence type="ECO:0000256" key="1">
    <source>
        <dbReference type="SAM" id="Phobius"/>
    </source>
</evidence>
<evidence type="ECO:0000313" key="5">
    <source>
        <dbReference type="Proteomes" id="UP000291422"/>
    </source>
</evidence>
<dbReference type="GO" id="GO:0016757">
    <property type="term" value="F:glycosyltransferase activity"/>
    <property type="evidence" value="ECO:0007669"/>
    <property type="project" value="InterPro"/>
</dbReference>
<evidence type="ECO:0000313" key="4">
    <source>
        <dbReference type="Proteomes" id="UP000077248"/>
    </source>
</evidence>
<sequence>MHFSPSRLVIGIAVFVAVSFFYTINSISARDPTSVFFNPRKGYAPRYSAIRRQQAESFISSYNPANVTKAGGEKQRKLCVGIPSYQRDGAQYLPDAVGSLLDGLTPEERQEIYLIVFIPHSNPEAHPAHNEEWLAGLADEVLTYGYGFDRMQYIRIMEARNNFLEKGLFDYQYLLDKCTEKFTPYVALFEDDTVAVDGWYHRTLSAIQEAEQQAALQRAKPDFLYLRLFYTEEFLGWNAEEWRTYLKNSAYVAMVPTIVILFFRFAQPTTKLTLALVTPRSFLAMYTILGILILTYFGLGRITVQPMAVGVHEMPRFACCSQAFVFPTVKAGELVDYFKERHLGYMDVITEDFANERGELRYAITPPLVQHVGRKSFHGNDIGPMSKWMLSVAEKTWSFAFEKFDWRALKREHEEVARMRDEAKDIAAAGQEI</sequence>
<reference evidence="3" key="3">
    <citation type="journal article" date="2019" name="J. ISSAAS">
        <title>Genomics, evolutionary history and diagnostics of the Alternaria alternata species group including apple and Asian pear pathotypes.</title>
        <authorList>
            <person name="Armitage A.D."/>
            <person name="Cockerton H.M."/>
            <person name="Sreenivasaprasad S."/>
            <person name="Woodhall J."/>
            <person name="Lane C."/>
            <person name="Harrison R.J."/>
            <person name="Clarkson J.P."/>
        </authorList>
    </citation>
    <scope>NUCLEOTIDE SEQUENCE</scope>
    <source>
        <strain evidence="3">FERA 1177</strain>
    </source>
</reference>
<feature type="transmembrane region" description="Helical" evidence="1">
    <location>
        <begin position="249"/>
        <end position="266"/>
    </location>
</feature>
<dbReference type="KEGG" id="aalt:CC77DRAFT_943333"/>
<dbReference type="VEuPathDB" id="FungiDB:CC77DRAFT_943333"/>
<gene>
    <name evidence="3" type="ORF">AA0117_g4916</name>
    <name evidence="2" type="ORF">CC77DRAFT_943333</name>
</gene>
<dbReference type="EMBL" id="KV441488">
    <property type="protein sequence ID" value="OAG16909.1"/>
    <property type="molecule type" value="Genomic_DNA"/>
</dbReference>
<keyword evidence="1" id="KW-0812">Transmembrane</keyword>
<keyword evidence="1" id="KW-0472">Membrane</keyword>
<dbReference type="PANTHER" id="PTHR31410:SF1">
    <property type="entry name" value="POST-GPI ATTACHMENT TO PROTEINS FACTOR 4"/>
    <property type="match status" value="1"/>
</dbReference>
<evidence type="ECO:0008006" key="6">
    <source>
        <dbReference type="Google" id="ProtNLM"/>
    </source>
</evidence>
<protein>
    <recommendedName>
        <fullName evidence="6">Integral membrane protein</fullName>
    </recommendedName>
</protein>
<dbReference type="Proteomes" id="UP000077248">
    <property type="component" value="Unassembled WGS sequence"/>
</dbReference>
<dbReference type="RefSeq" id="XP_018382330.1">
    <property type="nucleotide sequence ID" value="XM_018534909.1"/>
</dbReference>
<dbReference type="OMA" id="NNEIRWA"/>
<feature type="transmembrane region" description="Helical" evidence="1">
    <location>
        <begin position="6"/>
        <end position="24"/>
    </location>
</feature>
<reference evidence="5" key="2">
    <citation type="journal article" date="2019" name="bioRxiv">
        <title>Genomics, evolutionary history and diagnostics of the Alternaria alternata species group including apple and Asian pear pathotypes.</title>
        <authorList>
            <person name="Armitage A.D."/>
            <person name="Cockerton H.M."/>
            <person name="Sreenivasaprasad S."/>
            <person name="Woodhall J.W."/>
            <person name="Lane C.R."/>
            <person name="Harrison R.J."/>
            <person name="Clarkson J.P."/>
        </authorList>
    </citation>
    <scope>NUCLEOTIDE SEQUENCE [LARGE SCALE GENOMIC DNA]</scope>
    <source>
        <strain evidence="5">FERA 1177</strain>
    </source>
</reference>
<dbReference type="GeneID" id="29120503"/>
<dbReference type="GO" id="GO:0000139">
    <property type="term" value="C:Golgi membrane"/>
    <property type="evidence" value="ECO:0007669"/>
    <property type="project" value="InterPro"/>
</dbReference>
<evidence type="ECO:0000313" key="2">
    <source>
        <dbReference type="EMBL" id="OAG16909.1"/>
    </source>
</evidence>
<dbReference type="Proteomes" id="UP000291422">
    <property type="component" value="Unassembled WGS sequence"/>
</dbReference>